<dbReference type="GO" id="GO:0008270">
    <property type="term" value="F:zinc ion binding"/>
    <property type="evidence" value="ECO:0007669"/>
    <property type="project" value="UniProtKB-UniRule"/>
</dbReference>
<comment type="function">
    <text evidence="6">Putative transcription activator involved in regulating light control of development.</text>
</comment>
<evidence type="ECO:0000313" key="9">
    <source>
        <dbReference type="EMBL" id="KAK6793147.1"/>
    </source>
</evidence>
<dbReference type="EMBL" id="JBANQN010000004">
    <property type="protein sequence ID" value="KAK6793147.1"/>
    <property type="molecule type" value="Genomic_DNA"/>
</dbReference>
<dbReference type="Pfam" id="PF10551">
    <property type="entry name" value="MULE"/>
    <property type="match status" value="1"/>
</dbReference>
<dbReference type="PROSITE" id="PS50966">
    <property type="entry name" value="ZF_SWIM"/>
    <property type="match status" value="1"/>
</dbReference>
<sequence>MESEPLNLENDAMEFDMGSAEEEEDNLNASGVDLGQQCSSSDLEPYEGMEFESEQAARIFYNSYARRVGFGTRVSAYRRSRRDNSISTRQLVCSKEGFNPRPDNGAQHKPKRQRIVSRVGCKAHLTVKKQTSGKWAITKFIKDHNHELVPPDQVHLIRSHRHVSGPARSLIDTLQAAGLGATGVMSVLIKQSGGVNNVGFTKVDCQNYMNQSRQRTLGSGAHYIFEYLKQKQAEDPDFFYAVQDGSSGNIFWADSTSRKNYSYFGDTVTFDTTYRTHRYRVPFAPFIGVNHHCQPVLFGCALLLNESESSFIWLFENWLAAMSGCHPISITSDHDRIIRSAILDVFPGTRHRFCKSNIFREAQERLSHSLQSFPTFEAEFQKCVNVTETIAEFELCWGSLLGRYNLIDDEWLQSMYNARQHWVPVYLRDTFFGDTSIAKTSDSTSSFFDGYIDASTNIHILMSQYEKATASRHEKEVKAEYDTINIAPILKTPSPMEKQAANIYTREIFLMFQQELMETLAYPATVINDAGSDVIYQVVKFGEDHKVHYVQYNVVEKKASCSCQLFDFSGILCRHILAVFRVKNVLRLLSHYVLKRWTRNAKSEVVLDEDKLGLPSGHNDSFTDRFEKLSLEATNYVKEGVDSKSVYLVAMDALCEASKKVAAAMCGTPAQPLSQDMNKEKEFNLNGNQIDCDDPSLLSQDEKIKELTTAMVYATETCEAYRAKLLSILREMEEQRLRISLKVQSMRLNRIT</sequence>
<feature type="region of interest" description="Disordered" evidence="7">
    <location>
        <begin position="95"/>
        <end position="114"/>
    </location>
</feature>
<dbReference type="InterPro" id="IPR018289">
    <property type="entry name" value="MULE_transposase_dom"/>
</dbReference>
<evidence type="ECO:0000259" key="8">
    <source>
        <dbReference type="PROSITE" id="PS50966"/>
    </source>
</evidence>
<keyword evidence="10" id="KW-1185">Reference proteome</keyword>
<dbReference type="Pfam" id="PF04434">
    <property type="entry name" value="SWIM"/>
    <property type="match status" value="1"/>
</dbReference>
<evidence type="ECO:0000256" key="5">
    <source>
        <dbReference type="PROSITE-ProRule" id="PRU00325"/>
    </source>
</evidence>
<feature type="compositionally biased region" description="Acidic residues" evidence="7">
    <location>
        <begin position="11"/>
        <end position="26"/>
    </location>
</feature>
<dbReference type="InterPro" id="IPR031052">
    <property type="entry name" value="FHY3/FAR1"/>
</dbReference>
<organism evidence="9 10">
    <name type="scientific">Solanum bulbocastanum</name>
    <name type="common">Wild potato</name>
    <dbReference type="NCBI Taxonomy" id="147425"/>
    <lineage>
        <taxon>Eukaryota</taxon>
        <taxon>Viridiplantae</taxon>
        <taxon>Streptophyta</taxon>
        <taxon>Embryophyta</taxon>
        <taxon>Tracheophyta</taxon>
        <taxon>Spermatophyta</taxon>
        <taxon>Magnoliopsida</taxon>
        <taxon>eudicotyledons</taxon>
        <taxon>Gunneridae</taxon>
        <taxon>Pentapetalae</taxon>
        <taxon>asterids</taxon>
        <taxon>lamiids</taxon>
        <taxon>Solanales</taxon>
        <taxon>Solanaceae</taxon>
        <taxon>Solanoideae</taxon>
        <taxon>Solaneae</taxon>
        <taxon>Solanum</taxon>
    </lineage>
</organism>
<protein>
    <recommendedName>
        <fullName evidence="6">Protein FAR1-RELATED SEQUENCE</fullName>
    </recommendedName>
</protein>
<evidence type="ECO:0000256" key="3">
    <source>
        <dbReference type="ARBA" id="ARBA00022771"/>
    </source>
</evidence>
<evidence type="ECO:0000313" key="10">
    <source>
        <dbReference type="Proteomes" id="UP001371456"/>
    </source>
</evidence>
<evidence type="ECO:0000256" key="1">
    <source>
        <dbReference type="ARBA" id="ARBA00005889"/>
    </source>
</evidence>
<accession>A0AAN8TYE3</accession>
<dbReference type="InterPro" id="IPR004330">
    <property type="entry name" value="FAR1_DNA_bnd_dom"/>
</dbReference>
<dbReference type="AlphaFoldDB" id="A0AAN8TYE3"/>
<dbReference type="SMART" id="SM00575">
    <property type="entry name" value="ZnF_PMZ"/>
    <property type="match status" value="1"/>
</dbReference>
<keyword evidence="3 5" id="KW-0863">Zinc-finger</keyword>
<dbReference type="Proteomes" id="UP001371456">
    <property type="component" value="Unassembled WGS sequence"/>
</dbReference>
<comment type="subcellular location">
    <subcellularLocation>
        <location evidence="6">Nucleus</location>
    </subcellularLocation>
</comment>
<evidence type="ECO:0000256" key="2">
    <source>
        <dbReference type="ARBA" id="ARBA00022723"/>
    </source>
</evidence>
<evidence type="ECO:0000256" key="4">
    <source>
        <dbReference type="ARBA" id="ARBA00022833"/>
    </source>
</evidence>
<dbReference type="InterPro" id="IPR006564">
    <property type="entry name" value="Znf_PMZ"/>
</dbReference>
<dbReference type="Pfam" id="PF03101">
    <property type="entry name" value="FAR1"/>
    <property type="match status" value="1"/>
</dbReference>
<dbReference type="PANTHER" id="PTHR31669">
    <property type="entry name" value="PROTEIN FAR1-RELATED SEQUENCE 10-RELATED"/>
    <property type="match status" value="1"/>
</dbReference>
<keyword evidence="4 6" id="KW-0862">Zinc</keyword>
<comment type="caution">
    <text evidence="9">The sequence shown here is derived from an EMBL/GenBank/DDBJ whole genome shotgun (WGS) entry which is preliminary data.</text>
</comment>
<evidence type="ECO:0000256" key="6">
    <source>
        <dbReference type="RuleBase" id="RU367018"/>
    </source>
</evidence>
<evidence type="ECO:0000256" key="7">
    <source>
        <dbReference type="SAM" id="MobiDB-lite"/>
    </source>
</evidence>
<proteinExistence type="inferred from homology"/>
<feature type="domain" description="SWIM-type" evidence="8">
    <location>
        <begin position="552"/>
        <end position="584"/>
    </location>
</feature>
<keyword evidence="6" id="KW-0539">Nucleus</keyword>
<name>A0AAN8TYE3_SOLBU</name>
<keyword evidence="2 6" id="KW-0479">Metal-binding</keyword>
<feature type="region of interest" description="Disordered" evidence="7">
    <location>
        <begin position="1"/>
        <end position="39"/>
    </location>
</feature>
<dbReference type="PANTHER" id="PTHR31669:SF225">
    <property type="entry name" value="OS03G0655600 PROTEIN"/>
    <property type="match status" value="1"/>
</dbReference>
<dbReference type="GO" id="GO:0006355">
    <property type="term" value="P:regulation of DNA-templated transcription"/>
    <property type="evidence" value="ECO:0007669"/>
    <property type="project" value="UniProtKB-UniRule"/>
</dbReference>
<dbReference type="GO" id="GO:0005634">
    <property type="term" value="C:nucleus"/>
    <property type="evidence" value="ECO:0007669"/>
    <property type="project" value="UniProtKB-SubCell"/>
</dbReference>
<dbReference type="InterPro" id="IPR007527">
    <property type="entry name" value="Znf_SWIM"/>
</dbReference>
<comment type="similarity">
    <text evidence="1 6">Belongs to the FHY3/FAR1 family.</text>
</comment>
<gene>
    <name evidence="9" type="ORF">RDI58_012228</name>
</gene>
<reference evidence="9 10" key="1">
    <citation type="submission" date="2024-02" db="EMBL/GenBank/DDBJ databases">
        <title>de novo genome assembly of Solanum bulbocastanum strain 11H21.</title>
        <authorList>
            <person name="Hosaka A.J."/>
        </authorList>
    </citation>
    <scope>NUCLEOTIDE SEQUENCE [LARGE SCALE GENOMIC DNA]</scope>
    <source>
        <tissue evidence="9">Young leaves</tissue>
    </source>
</reference>